<evidence type="ECO:0000256" key="8">
    <source>
        <dbReference type="SAM" id="Phobius"/>
    </source>
</evidence>
<dbReference type="PANTHER" id="PTHR33908:SF11">
    <property type="entry name" value="MEMBRANE PROTEIN"/>
    <property type="match status" value="1"/>
</dbReference>
<keyword evidence="7 8" id="KW-0472">Membrane</keyword>
<dbReference type="PANTHER" id="PTHR33908">
    <property type="entry name" value="MANNOSYLTRANSFERASE YKCB-RELATED"/>
    <property type="match status" value="1"/>
</dbReference>
<feature type="transmembrane region" description="Helical" evidence="8">
    <location>
        <begin position="237"/>
        <end position="262"/>
    </location>
</feature>
<feature type="transmembrane region" description="Helical" evidence="8">
    <location>
        <begin position="192"/>
        <end position="216"/>
    </location>
</feature>
<keyword evidence="4 10" id="KW-0808">Transferase</keyword>
<dbReference type="GO" id="GO:0016757">
    <property type="term" value="F:glycosyltransferase activity"/>
    <property type="evidence" value="ECO:0007669"/>
    <property type="project" value="UniProtKB-KW"/>
</dbReference>
<evidence type="ECO:0000313" key="10">
    <source>
        <dbReference type="EMBL" id="MFB9909374.1"/>
    </source>
</evidence>
<keyword evidence="3 10" id="KW-0328">Glycosyltransferase</keyword>
<dbReference type="Proteomes" id="UP001589693">
    <property type="component" value="Unassembled WGS sequence"/>
</dbReference>
<keyword evidence="5 8" id="KW-0812">Transmembrane</keyword>
<reference evidence="10 11" key="1">
    <citation type="submission" date="2024-09" db="EMBL/GenBank/DDBJ databases">
        <authorList>
            <person name="Sun Q."/>
            <person name="Mori K."/>
        </authorList>
    </citation>
    <scope>NUCLEOTIDE SEQUENCE [LARGE SCALE GENOMIC DNA]</scope>
    <source>
        <strain evidence="10 11">TBRC 7907</strain>
    </source>
</reference>
<name>A0ABV6ABT2_9PSEU</name>
<evidence type="ECO:0000259" key="9">
    <source>
        <dbReference type="Pfam" id="PF13231"/>
    </source>
</evidence>
<comment type="subcellular location">
    <subcellularLocation>
        <location evidence="1">Cell membrane</location>
        <topology evidence="1">Multi-pass membrane protein</topology>
    </subcellularLocation>
</comment>
<evidence type="ECO:0000256" key="1">
    <source>
        <dbReference type="ARBA" id="ARBA00004651"/>
    </source>
</evidence>
<proteinExistence type="predicted"/>
<evidence type="ECO:0000313" key="11">
    <source>
        <dbReference type="Proteomes" id="UP001589693"/>
    </source>
</evidence>
<gene>
    <name evidence="10" type="ORF">ACFFQA_36030</name>
</gene>
<accession>A0ABV6ABT2</accession>
<feature type="transmembrane region" description="Helical" evidence="8">
    <location>
        <begin position="268"/>
        <end position="284"/>
    </location>
</feature>
<keyword evidence="11" id="KW-1185">Reference proteome</keyword>
<keyword evidence="2" id="KW-1003">Cell membrane</keyword>
<dbReference type="Pfam" id="PF13231">
    <property type="entry name" value="PMT_2"/>
    <property type="match status" value="1"/>
</dbReference>
<sequence length="461" mass="50325">MTPFARKPVFAIAGAAALLLLIGSAVDGYFFDELYFLSAGKHHLDWGYADQPPLVPVLARAMDFLFPGSVIGLRLPATLVMAVTVVVAALTARELGGAKRAQVMAAGAAAISLHAVTINHWLTTYTLDPLWWALVLWLVVRWTRTRDDRALLCAALVTALALQTKFLIPVLWVALGVSVLAIGPRELLRRPLLWVGAAVAVLTTVPGLLWQAAHGWPQAEMTQVVVREAEMQGGRPALLIGGLISAGVIAGAILCLYGGWFLLRSKELRFLGWTVLGAIALLLITNGQPRYLAGLYPLLFAAGAVRFERSEPGRWWSWALRWPGYALSTVVAIGFGGFVLAVQIPFSATGPTETATVAEAFNRLPAPQRERTALVASIYPTAATLDRFGPELGLPLTQSPHRGYWYFGPPAEGKDTVLYVGEDVDRVRPYFASAREVAPHVWLCEGRNQPWQRVWPHLRYT</sequence>
<feature type="transmembrane region" description="Helical" evidence="8">
    <location>
        <begin position="103"/>
        <end position="123"/>
    </location>
</feature>
<dbReference type="InterPro" id="IPR038731">
    <property type="entry name" value="RgtA/B/C-like"/>
</dbReference>
<dbReference type="InterPro" id="IPR050297">
    <property type="entry name" value="LipidA_mod_glycosyltrf_83"/>
</dbReference>
<protein>
    <submittedName>
        <fullName evidence="10">Glycosyltransferase family 39 protein</fullName>
        <ecNumber evidence="10">2.4.-.-</ecNumber>
    </submittedName>
</protein>
<evidence type="ECO:0000256" key="6">
    <source>
        <dbReference type="ARBA" id="ARBA00022989"/>
    </source>
</evidence>
<evidence type="ECO:0000256" key="3">
    <source>
        <dbReference type="ARBA" id="ARBA00022676"/>
    </source>
</evidence>
<evidence type="ECO:0000256" key="7">
    <source>
        <dbReference type="ARBA" id="ARBA00023136"/>
    </source>
</evidence>
<feature type="transmembrane region" description="Helical" evidence="8">
    <location>
        <begin position="322"/>
        <end position="342"/>
    </location>
</feature>
<comment type="caution">
    <text evidence="10">The sequence shown here is derived from an EMBL/GenBank/DDBJ whole genome shotgun (WGS) entry which is preliminary data.</text>
</comment>
<evidence type="ECO:0000256" key="4">
    <source>
        <dbReference type="ARBA" id="ARBA00022679"/>
    </source>
</evidence>
<dbReference type="EC" id="2.4.-.-" evidence="10"/>
<evidence type="ECO:0000256" key="2">
    <source>
        <dbReference type="ARBA" id="ARBA00022475"/>
    </source>
</evidence>
<organism evidence="10 11">
    <name type="scientific">Allokutzneria oryzae</name>
    <dbReference type="NCBI Taxonomy" id="1378989"/>
    <lineage>
        <taxon>Bacteria</taxon>
        <taxon>Bacillati</taxon>
        <taxon>Actinomycetota</taxon>
        <taxon>Actinomycetes</taxon>
        <taxon>Pseudonocardiales</taxon>
        <taxon>Pseudonocardiaceae</taxon>
        <taxon>Allokutzneria</taxon>
    </lineage>
</organism>
<dbReference type="EMBL" id="JBHLZU010000033">
    <property type="protein sequence ID" value="MFB9909374.1"/>
    <property type="molecule type" value="Genomic_DNA"/>
</dbReference>
<feature type="transmembrane region" description="Helical" evidence="8">
    <location>
        <begin position="71"/>
        <end position="91"/>
    </location>
</feature>
<keyword evidence="6 8" id="KW-1133">Transmembrane helix</keyword>
<feature type="domain" description="Glycosyltransferase RgtA/B/C/D-like" evidence="9">
    <location>
        <begin position="50"/>
        <end position="210"/>
    </location>
</feature>
<evidence type="ECO:0000256" key="5">
    <source>
        <dbReference type="ARBA" id="ARBA00022692"/>
    </source>
</evidence>
<dbReference type="RefSeq" id="WP_377862276.1">
    <property type="nucleotide sequence ID" value="NZ_JBHLZU010000033.1"/>
</dbReference>